<reference evidence="6 7" key="2">
    <citation type="submission" date="2018-11" db="EMBL/GenBank/DDBJ databases">
        <authorList>
            <consortium name="Pathogen Informatics"/>
        </authorList>
    </citation>
    <scope>NUCLEOTIDE SEQUENCE [LARGE SCALE GENOMIC DNA]</scope>
</reference>
<sequence length="688" mass="77227">MLPLERGRVVFLLLLLRLFIVSAEGNTIECYTQNGPPYNGTMNHTAAGEPCLPWSEFTHLHLRSSWNASVLQEQSNYCRNPDDDPRGPWCMVTRSKYGTCSVPHCEHLVDCYEGVGENYLGDAQTTEDGQMCATWSDRLNDHYNTRESQMVFVKFNSPTNWSSVPLFDSSVHNFRSCRNPGGKMAKPWCFVGNKAGRSSYYHSYDYNYKVASCKLDKCDESSHIGLPMDFGAECPPGFVTHVGKTVYSQGEISTVYCVLSSEELRRTKKRGFGSFCMFLLNQDRETCPKAQIANSLLVTPYILLGLAAKWNCVLQRGRCFLPPVGFDMKRTFMRTSMKVKGKYSMFRLEGQTSIWISLCCTNGSHTDVDVKYPKIGVTYNSLWNNGRGNFPLTSESETDVIHERPSSKDTPLFVSIERCPPVEGTRRRIFTMGTYKQSSLTATLLDYGYFTSMCAYYYNDPPPPPTDDEFNETQNLASGHFVALVPSILVEGKKCPPHFTPAPNAKAHLMFYFLRVAFILCKPEGTYLNDAIDRILPDGAQCFLSHTPAEIKKAEGSTDKEINSIIDGEAADMESVGTPIRRYHCPIGFDLSELRWAGGNETGLESINMHFCCRKASNETSKDSARGFGFITPNDRVEPYLDKPNIFPLPTYLRAVPTFAILIQGESCPGFMDQGALLVGDFLMQYVV</sequence>
<feature type="chain" id="PRO_5043132000" evidence="4">
    <location>
        <begin position="26"/>
        <end position="688"/>
    </location>
</feature>
<gene>
    <name evidence="6" type="ORF">HNAJ_LOCUS9815</name>
</gene>
<feature type="signal peptide" evidence="4">
    <location>
        <begin position="1"/>
        <end position="25"/>
    </location>
</feature>
<dbReference type="WBParaSite" id="HNAJ_0000982001-mRNA-1">
    <property type="protein sequence ID" value="HNAJ_0000982001-mRNA-1"/>
    <property type="gene ID" value="HNAJ_0000982001"/>
</dbReference>
<comment type="caution">
    <text evidence="3">Lacks conserved residue(s) required for the propagation of feature annotation.</text>
</comment>
<evidence type="ECO:0000256" key="3">
    <source>
        <dbReference type="PROSITE-ProRule" id="PRU00121"/>
    </source>
</evidence>
<dbReference type="InterPro" id="IPR038178">
    <property type="entry name" value="Kringle_sf"/>
</dbReference>
<dbReference type="OrthoDB" id="6281664at2759"/>
<evidence type="ECO:0000256" key="2">
    <source>
        <dbReference type="ARBA" id="ARBA00023157"/>
    </source>
</evidence>
<dbReference type="STRING" id="102285.A0A0R3TQJ6"/>
<dbReference type="InterPro" id="IPR000001">
    <property type="entry name" value="Kringle"/>
</dbReference>
<dbReference type="PRINTS" id="PR00018">
    <property type="entry name" value="KRINGLE"/>
</dbReference>
<dbReference type="Pfam" id="PF00051">
    <property type="entry name" value="Kringle"/>
    <property type="match status" value="2"/>
</dbReference>
<accession>A0A0R3TQJ6</accession>
<keyword evidence="1 3" id="KW-0420">Kringle</keyword>
<feature type="domain" description="Kringle" evidence="5">
    <location>
        <begin position="110"/>
        <end position="218"/>
    </location>
</feature>
<dbReference type="SUPFAM" id="SSF57440">
    <property type="entry name" value="Kringle-like"/>
    <property type="match status" value="2"/>
</dbReference>
<evidence type="ECO:0000259" key="5">
    <source>
        <dbReference type="PROSITE" id="PS50070"/>
    </source>
</evidence>
<keyword evidence="7" id="KW-1185">Reference proteome</keyword>
<evidence type="ECO:0000256" key="4">
    <source>
        <dbReference type="SAM" id="SignalP"/>
    </source>
</evidence>
<dbReference type="EMBL" id="UZAE01012758">
    <property type="protein sequence ID" value="VDO06488.1"/>
    <property type="molecule type" value="Genomic_DNA"/>
</dbReference>
<dbReference type="SMART" id="SM00130">
    <property type="entry name" value="KR"/>
    <property type="match status" value="2"/>
</dbReference>
<dbReference type="InterPro" id="IPR018056">
    <property type="entry name" value="Kringle_CS"/>
</dbReference>
<keyword evidence="2 3" id="KW-1015">Disulfide bond</keyword>
<dbReference type="CDD" id="cd00108">
    <property type="entry name" value="KR"/>
    <property type="match status" value="1"/>
</dbReference>
<keyword evidence="4" id="KW-0732">Signal</keyword>
<dbReference type="Gene3D" id="2.40.20.10">
    <property type="entry name" value="Plasminogen Kringle 4"/>
    <property type="match status" value="2"/>
</dbReference>
<dbReference type="PANTHER" id="PTHR24261">
    <property type="entry name" value="PLASMINOGEN-RELATED"/>
    <property type="match status" value="1"/>
</dbReference>
<organism evidence="8">
    <name type="scientific">Rodentolepis nana</name>
    <name type="common">Dwarf tapeworm</name>
    <name type="synonym">Hymenolepis nana</name>
    <dbReference type="NCBI Taxonomy" id="102285"/>
    <lineage>
        <taxon>Eukaryota</taxon>
        <taxon>Metazoa</taxon>
        <taxon>Spiralia</taxon>
        <taxon>Lophotrochozoa</taxon>
        <taxon>Platyhelminthes</taxon>
        <taxon>Cestoda</taxon>
        <taxon>Eucestoda</taxon>
        <taxon>Cyclophyllidea</taxon>
        <taxon>Hymenolepididae</taxon>
        <taxon>Rodentolepis</taxon>
    </lineage>
</organism>
<protein>
    <submittedName>
        <fullName evidence="8">Kringle domain-containing protein</fullName>
    </submittedName>
</protein>
<dbReference type="PROSITE" id="PS50070">
    <property type="entry name" value="KRINGLE_2"/>
    <property type="match status" value="2"/>
</dbReference>
<dbReference type="InterPro" id="IPR013806">
    <property type="entry name" value="Kringle-like"/>
</dbReference>
<feature type="domain" description="Kringle" evidence="5">
    <location>
        <begin position="29"/>
        <end position="105"/>
    </location>
</feature>
<proteinExistence type="predicted"/>
<evidence type="ECO:0000313" key="8">
    <source>
        <dbReference type="WBParaSite" id="HNAJ_0000982001-mRNA-1"/>
    </source>
</evidence>
<evidence type="ECO:0000313" key="6">
    <source>
        <dbReference type="EMBL" id="VDO06488.1"/>
    </source>
</evidence>
<dbReference type="InterPro" id="IPR050759">
    <property type="entry name" value="Serine_protease_kringle"/>
</dbReference>
<dbReference type="Proteomes" id="UP000278807">
    <property type="component" value="Unassembled WGS sequence"/>
</dbReference>
<dbReference type="AlphaFoldDB" id="A0A0R3TQJ6"/>
<dbReference type="PANTHER" id="PTHR24261:SF7">
    <property type="entry name" value="KRINGLE DOMAIN-CONTAINING PROTEIN"/>
    <property type="match status" value="1"/>
</dbReference>
<feature type="disulfide bond" evidence="3">
    <location>
        <begin position="51"/>
        <end position="90"/>
    </location>
</feature>
<name>A0A0R3TQJ6_RODNA</name>
<evidence type="ECO:0000256" key="1">
    <source>
        <dbReference type="ARBA" id="ARBA00022572"/>
    </source>
</evidence>
<dbReference type="PROSITE" id="PS00021">
    <property type="entry name" value="KRINGLE_1"/>
    <property type="match status" value="1"/>
</dbReference>
<evidence type="ECO:0000313" key="7">
    <source>
        <dbReference type="Proteomes" id="UP000278807"/>
    </source>
</evidence>
<reference evidence="8" key="1">
    <citation type="submission" date="2017-02" db="UniProtKB">
        <authorList>
            <consortium name="WormBaseParasite"/>
        </authorList>
    </citation>
    <scope>IDENTIFICATION</scope>
</reference>